<feature type="signal peptide" evidence="1">
    <location>
        <begin position="1"/>
        <end position="27"/>
    </location>
</feature>
<evidence type="ECO:0000313" key="3">
    <source>
        <dbReference type="Proteomes" id="UP001065174"/>
    </source>
</evidence>
<proteinExistence type="predicted"/>
<gene>
    <name evidence="2" type="ORF">N6H18_06355</name>
</gene>
<name>A0ABY6CTB1_9BACT</name>
<dbReference type="Pfam" id="PF25594">
    <property type="entry name" value="GldB_lipo"/>
    <property type="match status" value="1"/>
</dbReference>
<dbReference type="Proteomes" id="UP001065174">
    <property type="component" value="Chromosome"/>
</dbReference>
<feature type="chain" id="PRO_5045268232" evidence="1">
    <location>
        <begin position="28"/>
        <end position="343"/>
    </location>
</feature>
<keyword evidence="3" id="KW-1185">Reference proteome</keyword>
<keyword evidence="2" id="KW-0449">Lipoprotein</keyword>
<sequence>MKIENYSRFIQKTVLLIVVLVSFAACEQNNCDNLSQYESIEVDIEVDHLERSLRSLQSWQETVAFFEAHREVADYFLDANQYPNDTILAKRLFRLMQDPNIDSLFMEVEEYFKDFDSKNVAELQSAYRFIKYQYPETKIPKVQTIITGQYNDLYVSDSLIVIGLDFFMGDHAKYPPNDVPAYIVKRYMRESVAPIVLSFISNEFNHIDSSHGTLLADMVNIGKSYYFVSSALPCKPDSLIMGYTSDEMRLVKGNQEIIWANLIENELLYETNHSIKNKFVGESPNIYEISEKCPGRVGGWVGWQIVKKYMDNNPEVSLQDLMKETDAHKIFQLSGYKPKNVVN</sequence>
<dbReference type="EMBL" id="CP106679">
    <property type="protein sequence ID" value="UXP33574.1"/>
    <property type="molecule type" value="Genomic_DNA"/>
</dbReference>
<keyword evidence="1" id="KW-0732">Signal</keyword>
<evidence type="ECO:0000313" key="2">
    <source>
        <dbReference type="EMBL" id="UXP33574.1"/>
    </source>
</evidence>
<organism evidence="2 3">
    <name type="scientific">Reichenbachiella agarivorans</name>
    <dbReference type="NCBI Taxonomy" id="2979464"/>
    <lineage>
        <taxon>Bacteria</taxon>
        <taxon>Pseudomonadati</taxon>
        <taxon>Bacteroidota</taxon>
        <taxon>Cytophagia</taxon>
        <taxon>Cytophagales</taxon>
        <taxon>Reichenbachiellaceae</taxon>
        <taxon>Reichenbachiella</taxon>
    </lineage>
</organism>
<dbReference type="PROSITE" id="PS51257">
    <property type="entry name" value="PROKAR_LIPOPROTEIN"/>
    <property type="match status" value="1"/>
</dbReference>
<dbReference type="InterPro" id="IPR019853">
    <property type="entry name" value="GldB-like"/>
</dbReference>
<dbReference type="RefSeq" id="WP_262311003.1">
    <property type="nucleotide sequence ID" value="NZ_CP106679.1"/>
</dbReference>
<accession>A0ABY6CTB1</accession>
<evidence type="ECO:0000256" key="1">
    <source>
        <dbReference type="SAM" id="SignalP"/>
    </source>
</evidence>
<protein>
    <submittedName>
        <fullName evidence="2">Gliding motility lipoprotein GldB</fullName>
    </submittedName>
</protein>
<reference evidence="2" key="1">
    <citation type="submission" date="2022-09" db="EMBL/GenBank/DDBJ databases">
        <title>Comparative genomics and taxonomic characterization of three novel marine species of genus Reichenbachiella exhibiting antioxidant and polysaccharide degradation activities.</title>
        <authorList>
            <person name="Muhammad N."/>
            <person name="Lee Y.-J."/>
            <person name="Ko J."/>
            <person name="Kim S.-G."/>
        </authorList>
    </citation>
    <scope>NUCLEOTIDE SEQUENCE</scope>
    <source>
        <strain evidence="2">BKB1-1</strain>
    </source>
</reference>